<dbReference type="PANTHER" id="PTHR22939:SF101">
    <property type="entry name" value="PERIPLASMIC PH-DEPENDENT SERINE ENDOPROTEASE DEGQ"/>
    <property type="match status" value="1"/>
</dbReference>
<sequence>MGINTLSFDKSNDGETPEGIGFAIPFQLATKIMDKLIRDGRVIRGYIGIGGREIAPMHTQGGGIDQIQGIVVNEVAPGGPAANAGIQVNDVIVSVNGTPAVSALETMDQRIQHAFHRVLFKRAQRTNGFTLFDTIFTQQQRLREEASVFAIAFNVSAFNNAFLALQGANQRQTETCSRLAHRQGCRTTTRLRFHHFGARVLDAFSQVSHFLLGEAHAWDLRQQRQDGNARVTADDRHFNFCWLFALQLSNKGVGANNIQRGYAEQFVFVVNTCFLQHFCRDSNGGVHRVSDDTDARFRAHFSNLLHQVFHDARVDVEQSRTRIFTGEAFDFYSSWDVAQVNRHTWGYRSNIVQGEF</sequence>
<dbReference type="EMBL" id="AWUE01009372">
    <property type="protein sequence ID" value="OMP12427.1"/>
    <property type="molecule type" value="Genomic_DNA"/>
</dbReference>
<protein>
    <recommendedName>
        <fullName evidence="2">PDZ domain-containing protein</fullName>
    </recommendedName>
</protein>
<dbReference type="Gene3D" id="2.30.42.10">
    <property type="match status" value="1"/>
</dbReference>
<evidence type="ECO:0000256" key="1">
    <source>
        <dbReference type="ARBA" id="ARBA00010541"/>
    </source>
</evidence>
<feature type="domain" description="PDZ" evidence="2">
    <location>
        <begin position="69"/>
        <end position="104"/>
    </location>
</feature>
<dbReference type="Proteomes" id="UP000187203">
    <property type="component" value="Unassembled WGS sequence"/>
</dbReference>
<evidence type="ECO:0000313" key="3">
    <source>
        <dbReference type="EMBL" id="OMP12427.1"/>
    </source>
</evidence>
<dbReference type="PANTHER" id="PTHR22939">
    <property type="entry name" value="SERINE PROTEASE FAMILY S1C HTRA-RELATED"/>
    <property type="match status" value="1"/>
</dbReference>
<dbReference type="GO" id="GO:0006515">
    <property type="term" value="P:protein quality control for misfolded or incompletely synthesized proteins"/>
    <property type="evidence" value="ECO:0007669"/>
    <property type="project" value="TreeGrafter"/>
</dbReference>
<dbReference type="Gene3D" id="2.40.10.10">
    <property type="entry name" value="Trypsin-like serine proteases"/>
    <property type="match status" value="1"/>
</dbReference>
<reference evidence="4" key="1">
    <citation type="submission" date="2013-09" db="EMBL/GenBank/DDBJ databases">
        <title>Corchorus olitorius genome sequencing.</title>
        <authorList>
            <person name="Alam M."/>
            <person name="Haque M.S."/>
            <person name="Islam M.S."/>
            <person name="Emdad E.M."/>
            <person name="Islam M.M."/>
            <person name="Ahmed B."/>
            <person name="Halim A."/>
            <person name="Hossen Q.M.M."/>
            <person name="Hossain M.Z."/>
            <person name="Ahmed R."/>
            <person name="Khan M.M."/>
            <person name="Islam R."/>
            <person name="Rashid M.M."/>
            <person name="Khan S.A."/>
            <person name="Rahman M.S."/>
            <person name="Alam M."/>
            <person name="Yahiya A.S."/>
            <person name="Khan M.S."/>
            <person name="Azam M.S."/>
            <person name="Haque T."/>
            <person name="Lashkar M.Z.H."/>
            <person name="Akhand A.I."/>
            <person name="Morshed G."/>
            <person name="Roy S."/>
            <person name="Uddin K.S."/>
            <person name="Rabeya T."/>
            <person name="Hossain A.S."/>
            <person name="Chowdhury A."/>
            <person name="Snigdha A.R."/>
            <person name="Mortoza M.S."/>
            <person name="Matin S.A."/>
            <person name="Hoque S.M.E."/>
            <person name="Islam M.K."/>
            <person name="Roy D.K."/>
            <person name="Haider R."/>
            <person name="Moosa M.M."/>
            <person name="Elias S.M."/>
            <person name="Hasan A.M."/>
            <person name="Jahan S."/>
            <person name="Shafiuddin M."/>
            <person name="Mahmood N."/>
            <person name="Shommy N.S."/>
        </authorList>
    </citation>
    <scope>NUCLEOTIDE SEQUENCE [LARGE SCALE GENOMIC DNA]</scope>
    <source>
        <strain evidence="4">cv. O-4</strain>
    </source>
</reference>
<dbReference type="GO" id="GO:0008236">
    <property type="term" value="F:serine-type peptidase activity"/>
    <property type="evidence" value="ECO:0007669"/>
    <property type="project" value="UniProtKB-KW"/>
</dbReference>
<dbReference type="AlphaFoldDB" id="A0A1R3KZF9"/>
<gene>
    <name evidence="3" type="ORF">COLO4_03227</name>
</gene>
<dbReference type="InterPro" id="IPR043504">
    <property type="entry name" value="Peptidase_S1_PA_chymotrypsin"/>
</dbReference>
<dbReference type="SMART" id="SM00228">
    <property type="entry name" value="PDZ"/>
    <property type="match status" value="1"/>
</dbReference>
<dbReference type="PROSITE" id="PS50106">
    <property type="entry name" value="PDZ"/>
    <property type="match status" value="1"/>
</dbReference>
<accession>A0A1R3KZF9</accession>
<dbReference type="InterPro" id="IPR041489">
    <property type="entry name" value="PDZ_6"/>
</dbReference>
<dbReference type="SUPFAM" id="SSF50156">
    <property type="entry name" value="PDZ domain-like"/>
    <property type="match status" value="1"/>
</dbReference>
<keyword evidence="4" id="KW-1185">Reference proteome</keyword>
<evidence type="ECO:0000313" key="4">
    <source>
        <dbReference type="Proteomes" id="UP000187203"/>
    </source>
</evidence>
<dbReference type="Pfam" id="PF17820">
    <property type="entry name" value="PDZ_6"/>
    <property type="match status" value="1"/>
</dbReference>
<comment type="caution">
    <text evidence="3">The sequence shown here is derived from an EMBL/GenBank/DDBJ whole genome shotgun (WGS) entry which is preliminary data.</text>
</comment>
<proteinExistence type="inferred from homology"/>
<dbReference type="InterPro" id="IPR001478">
    <property type="entry name" value="PDZ"/>
</dbReference>
<dbReference type="InterPro" id="IPR036034">
    <property type="entry name" value="PDZ_sf"/>
</dbReference>
<dbReference type="OrthoDB" id="4217619at2759"/>
<comment type="similarity">
    <text evidence="1">Belongs to the peptidase S1C family.</text>
</comment>
<name>A0A1R3KZF9_9ROSI</name>
<dbReference type="STRING" id="93759.A0A1R3KZF9"/>
<organism evidence="3 4">
    <name type="scientific">Corchorus olitorius</name>
    <dbReference type="NCBI Taxonomy" id="93759"/>
    <lineage>
        <taxon>Eukaryota</taxon>
        <taxon>Viridiplantae</taxon>
        <taxon>Streptophyta</taxon>
        <taxon>Embryophyta</taxon>
        <taxon>Tracheophyta</taxon>
        <taxon>Spermatophyta</taxon>
        <taxon>Magnoliopsida</taxon>
        <taxon>eudicotyledons</taxon>
        <taxon>Gunneridae</taxon>
        <taxon>Pentapetalae</taxon>
        <taxon>rosids</taxon>
        <taxon>malvids</taxon>
        <taxon>Malvales</taxon>
        <taxon>Malvaceae</taxon>
        <taxon>Grewioideae</taxon>
        <taxon>Apeibeae</taxon>
        <taxon>Corchorus</taxon>
    </lineage>
</organism>
<evidence type="ECO:0000259" key="2">
    <source>
        <dbReference type="PROSITE" id="PS50106"/>
    </source>
</evidence>